<dbReference type="Proteomes" id="UP000054498">
    <property type="component" value="Unassembled WGS sequence"/>
</dbReference>
<feature type="domain" description="Helicase-associated" evidence="2">
    <location>
        <begin position="175"/>
        <end position="227"/>
    </location>
</feature>
<dbReference type="Gene3D" id="6.10.140.530">
    <property type="match status" value="1"/>
</dbReference>
<evidence type="ECO:0000313" key="4">
    <source>
        <dbReference type="Proteomes" id="UP000054498"/>
    </source>
</evidence>
<dbReference type="OrthoDB" id="549323at2759"/>
<feature type="compositionally biased region" description="Low complexity" evidence="1">
    <location>
        <begin position="148"/>
        <end position="159"/>
    </location>
</feature>
<organism evidence="3 4">
    <name type="scientific">Monoraphidium neglectum</name>
    <dbReference type="NCBI Taxonomy" id="145388"/>
    <lineage>
        <taxon>Eukaryota</taxon>
        <taxon>Viridiplantae</taxon>
        <taxon>Chlorophyta</taxon>
        <taxon>core chlorophytes</taxon>
        <taxon>Chlorophyceae</taxon>
        <taxon>CS clade</taxon>
        <taxon>Sphaeropleales</taxon>
        <taxon>Selenastraceae</taxon>
        <taxon>Monoraphidium</taxon>
    </lineage>
</organism>
<dbReference type="InterPro" id="IPR005114">
    <property type="entry name" value="Helicase_assoc"/>
</dbReference>
<evidence type="ECO:0000313" key="3">
    <source>
        <dbReference type="EMBL" id="KIY96449.1"/>
    </source>
</evidence>
<evidence type="ECO:0000259" key="2">
    <source>
        <dbReference type="Pfam" id="PF03457"/>
    </source>
</evidence>
<feature type="compositionally biased region" description="Low complexity" evidence="1">
    <location>
        <begin position="46"/>
        <end position="58"/>
    </location>
</feature>
<dbReference type="EMBL" id="KK102997">
    <property type="protein sequence ID" value="KIY96449.1"/>
    <property type="molecule type" value="Genomic_DNA"/>
</dbReference>
<evidence type="ECO:0000256" key="1">
    <source>
        <dbReference type="SAM" id="MobiDB-lite"/>
    </source>
</evidence>
<name>A0A0D2LYH3_9CHLO</name>
<proteinExistence type="predicted"/>
<reference evidence="3 4" key="1">
    <citation type="journal article" date="2013" name="BMC Genomics">
        <title>Reconstruction of the lipid metabolism for the microalga Monoraphidium neglectum from its genome sequence reveals characteristics suitable for biofuel production.</title>
        <authorList>
            <person name="Bogen C."/>
            <person name="Al-Dilaimi A."/>
            <person name="Albersmeier A."/>
            <person name="Wichmann J."/>
            <person name="Grundmann M."/>
            <person name="Rupp O."/>
            <person name="Lauersen K.J."/>
            <person name="Blifernez-Klassen O."/>
            <person name="Kalinowski J."/>
            <person name="Goesmann A."/>
            <person name="Mussgnug J.H."/>
            <person name="Kruse O."/>
        </authorList>
    </citation>
    <scope>NUCLEOTIDE SEQUENCE [LARGE SCALE GENOMIC DNA]</scope>
    <source>
        <strain evidence="3 4">SAG 48.87</strain>
    </source>
</reference>
<dbReference type="AlphaFoldDB" id="A0A0D2LYH3"/>
<gene>
    <name evidence="3" type="ORF">MNEG_11511</name>
</gene>
<dbReference type="Pfam" id="PF03457">
    <property type="entry name" value="HA"/>
    <property type="match status" value="1"/>
</dbReference>
<dbReference type="RefSeq" id="XP_013895469.1">
    <property type="nucleotide sequence ID" value="XM_014040015.1"/>
</dbReference>
<feature type="region of interest" description="Disordered" evidence="1">
    <location>
        <begin position="46"/>
        <end position="81"/>
    </location>
</feature>
<keyword evidence="4" id="KW-1185">Reference proteome</keyword>
<dbReference type="KEGG" id="mng:MNEG_11511"/>
<dbReference type="GeneID" id="25728781"/>
<sequence length="234" mass="25022">MQLCSSRGTIALGNKIFLKRYAPSYNFVPCEGVRPRAGSRAVEARAVASRAPLNSSGDRSGGARSGSGSGADAQSGADGGDPLIALLEEQSLRQPTVQVPADLGDDGAGGRARGNGLTREAFAALLLQRLTSDDGEGGAGPWDPVALQHQQQRQQQQRQRATHGGTGPLVPARMPFEAMYRQLAAFRARHGAAHVPRFCFDAPALGAWARWLRKRRVEGELPQWQIDSTYPPSN</sequence>
<accession>A0A0D2LYH3</accession>
<feature type="compositionally biased region" description="Gly residues" evidence="1">
    <location>
        <begin position="59"/>
        <end position="69"/>
    </location>
</feature>
<feature type="region of interest" description="Disordered" evidence="1">
    <location>
        <begin position="133"/>
        <end position="170"/>
    </location>
</feature>
<protein>
    <recommendedName>
        <fullName evidence="2">Helicase-associated domain-containing protein</fullName>
    </recommendedName>
</protein>
<feature type="region of interest" description="Disordered" evidence="1">
    <location>
        <begin position="94"/>
        <end position="114"/>
    </location>
</feature>